<dbReference type="OrthoDB" id="2760at10239"/>
<gene>
    <name evidence="3" type="ORF">LAU_0265</name>
</gene>
<dbReference type="InterPro" id="IPR055910">
    <property type="entry name" value="DUF7487"/>
</dbReference>
<keyword evidence="3" id="KW-0540">Nuclease</keyword>
<evidence type="ECO:0000259" key="2">
    <source>
        <dbReference type="Pfam" id="PF24308"/>
    </source>
</evidence>
<dbReference type="EMBL" id="HQ113105">
    <property type="protein sequence ID" value="AEA07116.1"/>
    <property type="molecule type" value="Genomic_DNA"/>
</dbReference>
<evidence type="ECO:0000313" key="4">
    <source>
        <dbReference type="Proteomes" id="UP000203366"/>
    </source>
</evidence>
<keyword evidence="4" id="KW-1185">Reference proteome</keyword>
<proteinExistence type="predicted"/>
<keyword evidence="3" id="KW-0378">Hydrolase</keyword>
<keyword evidence="1" id="KW-0175">Coiled coil</keyword>
<dbReference type="RefSeq" id="YP_004347228.1">
    <property type="nucleotide sequence ID" value="NC_015326.1"/>
</dbReference>
<feature type="domain" description="DUF7487" evidence="2">
    <location>
        <begin position="249"/>
        <end position="469"/>
    </location>
</feature>
<name>F2WLJ3_9VIRU</name>
<dbReference type="Proteomes" id="UP000203366">
    <property type="component" value="Segment"/>
</dbReference>
<dbReference type="GO" id="GO:0004519">
    <property type="term" value="F:endonuclease activity"/>
    <property type="evidence" value="ECO:0007669"/>
    <property type="project" value="UniProtKB-KW"/>
</dbReference>
<feature type="coiled-coil region" evidence="1">
    <location>
        <begin position="244"/>
        <end position="276"/>
    </location>
</feature>
<sequence length="494" mass="57813">MWPVPVKSSSHSVVYQSRRDYQTISFHSKRNKMPLKKTQEKVSRLFESKRCKLLSTYKDPKVPLLFICFCGLEGTTTYQRVHSASFSGCQECLCKKSGKLNQKEAEEIFKRKGFKLLSEYEGCHQKLRFICSCGKEAEVACIGRAKKEDWHGCPSCKSEGVKRTCFQRYGATCPLQAPKIREKIVDNWKGKWGYDNPLSVPEIREKCRDGMIRNHGVEYTTQSMELKEKESNKKKFGVDNPMKCEEVKEKLRETISKRTEEERRTIREKKDKVNLERHGHENVMKNPKILQKHKESIIERDSDPIKMKERSVARTKTCIEKYNVPNPMMDENIKKKGRETYKSRTGYDHPSHNPEVISKITRSCFRKKEFVMPSGAVFLCQGYKPLALRLLLDEGFAEEDIFSPARENITVPYFFDDKERIYHPDVFVKSKNMLIEVKSDWTLEGLGGIKKSERQKTMEKLKACREQGYNTRLYVFNKKEKLVLFQEKLSTKYF</sequence>
<accession>F2WLJ3</accession>
<dbReference type="KEGG" id="vg:10399848"/>
<evidence type="ECO:0000256" key="1">
    <source>
        <dbReference type="SAM" id="Coils"/>
    </source>
</evidence>
<evidence type="ECO:0000313" key="3">
    <source>
        <dbReference type="EMBL" id="AEA07116.1"/>
    </source>
</evidence>
<reference evidence="3 4" key="1">
    <citation type="journal article" date="2011" name="Environ. Microbiol.">
        <title>Lausannevirus, a giant amoebal virus encoding histone doublets.</title>
        <authorList>
            <person name="Thomas V."/>
            <person name="Bertelli C."/>
            <person name="Collyn F."/>
            <person name="Casson N."/>
            <person name="Telenti A."/>
            <person name="Goesmann A."/>
            <person name="Croxatto A."/>
            <person name="Greub G."/>
        </authorList>
    </citation>
    <scope>NUCLEOTIDE SEQUENCE [LARGE SCALE GENOMIC DNA]</scope>
    <source>
        <strain evidence="3">7715</strain>
    </source>
</reference>
<protein>
    <submittedName>
        <fullName evidence="3">Putative MutH/Vsr/archaeal HJR-like endonuclease</fullName>
    </submittedName>
</protein>
<organism evidence="3 4">
    <name type="scientific">Lausannevirus</name>
    <dbReference type="NCBI Taxonomy" id="999883"/>
    <lineage>
        <taxon>Viruses</taxon>
        <taxon>Varidnaviria</taxon>
        <taxon>Bamfordvirae</taxon>
        <taxon>Nucleocytoviricota</taxon>
        <taxon>Megaviricetes</taxon>
        <taxon>Pimascovirales</taxon>
        <taxon>Pimascovirales incertae sedis</taxon>
        <taxon>Marseilleviridae</taxon>
        <taxon>Losannavirus</taxon>
        <taxon>Losannavirus lausannense</taxon>
    </lineage>
</organism>
<keyword evidence="3" id="KW-0255">Endonuclease</keyword>
<dbReference type="GeneID" id="10399848"/>
<dbReference type="Pfam" id="PF24308">
    <property type="entry name" value="DUF7487"/>
    <property type="match status" value="1"/>
</dbReference>